<proteinExistence type="predicted"/>
<accession>A0A090MWE7</accession>
<keyword evidence="2" id="KW-1185">Reference proteome</keyword>
<organism evidence="1 2">
    <name type="scientific">Afipia felis</name>
    <name type="common">Cat scratch disease bacillus</name>
    <dbReference type="NCBI Taxonomy" id="1035"/>
    <lineage>
        <taxon>Bacteria</taxon>
        <taxon>Pseudomonadati</taxon>
        <taxon>Pseudomonadota</taxon>
        <taxon>Alphaproteobacteria</taxon>
        <taxon>Hyphomicrobiales</taxon>
        <taxon>Nitrobacteraceae</taxon>
        <taxon>Afipia</taxon>
    </lineage>
</organism>
<comment type="caution">
    <text evidence="1">The sequence shown here is derived from an EMBL/GenBank/DDBJ whole genome shotgun (WGS) entry which is preliminary data.</text>
</comment>
<evidence type="ECO:0000313" key="2">
    <source>
        <dbReference type="Proteomes" id="UP000035762"/>
    </source>
</evidence>
<protein>
    <submittedName>
        <fullName evidence="1">Uncharacterized protein</fullName>
    </submittedName>
</protein>
<reference evidence="1 2" key="1">
    <citation type="journal article" date="2014" name="Genome Announc.">
        <title>Genome Sequence of Afipia felis Strain 76713, Isolated in Hospital Water Using an Amoeba Co-Culture Procedure.</title>
        <authorList>
            <person name="Benamar S."/>
            <person name="La Scola B."/>
            <person name="Croce O."/>
        </authorList>
    </citation>
    <scope>NUCLEOTIDE SEQUENCE [LARGE SCALE GENOMIC DNA]</scope>
    <source>
        <strain evidence="1 2">76713</strain>
    </source>
</reference>
<gene>
    <name evidence="1" type="ORF">BN961_04029</name>
</gene>
<dbReference type="EMBL" id="CCAZ020000004">
    <property type="protein sequence ID" value="CEG10589.1"/>
    <property type="molecule type" value="Genomic_DNA"/>
</dbReference>
<evidence type="ECO:0000313" key="1">
    <source>
        <dbReference type="EMBL" id="CEG10589.1"/>
    </source>
</evidence>
<name>A0A090MWE7_AFIFE</name>
<sequence>MSVGDGERHELFERDTVLGIDVEQRGRDGGEAKTLLHDLDRGEECCGDRLLGHALLAHRLEGAKLVEGVERRAFDVLGQRQLVDEDVCVGVRYDAGHVRGLGEALVLDEQLQRTEAASTGRHFIHAGVPSFDVEYGPDVKGLDEAAPRDRLGEFLDRDAGLDAADVRLAQHQLVEGDVPRRRQGDLLNGSCHETYSATGAESLSLDPKPVTKRSAALSL</sequence>
<dbReference type="AlphaFoldDB" id="A0A090MWE7"/>
<dbReference type="Proteomes" id="UP000035762">
    <property type="component" value="Unassembled WGS sequence"/>
</dbReference>